<keyword evidence="3 11" id="KW-0489">Methyltransferase</keyword>
<gene>
    <name evidence="13" type="ORF">GSLYS_00017800001</name>
</gene>
<evidence type="ECO:0000256" key="1">
    <source>
        <dbReference type="ARBA" id="ARBA00009775"/>
    </source>
</evidence>
<dbReference type="GO" id="GO:0052906">
    <property type="term" value="F:tRNA (guanine(37)-N1)-methyltransferase activity"/>
    <property type="evidence" value="ECO:0007669"/>
    <property type="project" value="UniProtKB-UniRule"/>
</dbReference>
<dbReference type="Gene3D" id="3.30.300.110">
    <property type="entry name" value="Met-10+ protein-like domains"/>
    <property type="match status" value="1"/>
</dbReference>
<dbReference type="GO" id="GO:0005759">
    <property type="term" value="C:mitochondrial matrix"/>
    <property type="evidence" value="ECO:0007669"/>
    <property type="project" value="UniProtKB-SubCell"/>
</dbReference>
<evidence type="ECO:0000256" key="4">
    <source>
        <dbReference type="ARBA" id="ARBA00022679"/>
    </source>
</evidence>
<evidence type="ECO:0000256" key="10">
    <source>
        <dbReference type="ARBA" id="ARBA00047783"/>
    </source>
</evidence>
<keyword evidence="8 11" id="KW-0539">Nucleus</keyword>
<sequence length="529" mass="60279">MQYQLLKSVSLLWKRSEQYLIKSDSGNKNLKVNHRLIPRLRYILQTISTKMDLNSSVVPPVEVKGMTVLNKEAFTTLVKIPGVKVPKQDIGKSQKIWKSLLFKVRGLKPVCELGDNDPERKTHSLILLDPDKTKLDALSPEQLETLKQFGLDVNNPVLYEVKLKYENWSTADIMRAVLPSDFDNVTSFTQIGHIAHLNLKPESLPYKHLIGEVLLDKAPSVKTVVNKMGTIDNTYRNFQMELLAGPENYVTQTKEHNCTFELDFSKVYWNSRLATEHQRLVEIIPKKSIVYDVFAGIGPFSVPLGKRKKCKVFANDLNPHSFEYLKRNIHLNKIDTDCVEAFNLDGRDFIRTIVKQDVLDRVKKMHEKLGGKNTAITDSGEKVQEDIREGHNSSFVIMNLPAIAIEFLSEFNRILEDLPQHLRRTEILEAVLPVVYCYAFSPKTDFETELKSRAELSLGHSLPKDYSIRIVRNVAPNKEMVCLSFKLWSDLVLGLSANESGENVKRNSSATDLELGTEQKSKKMKLIAE</sequence>
<dbReference type="Pfam" id="PF02475">
    <property type="entry name" value="TRM5-TYW2_MTfase"/>
    <property type="match status" value="1"/>
</dbReference>
<evidence type="ECO:0000256" key="2">
    <source>
        <dbReference type="ARBA" id="ARBA00022490"/>
    </source>
</evidence>
<evidence type="ECO:0000313" key="14">
    <source>
        <dbReference type="Proteomes" id="UP001497497"/>
    </source>
</evidence>
<feature type="binding site" evidence="11">
    <location>
        <position position="277"/>
    </location>
    <ligand>
        <name>S-adenosyl-L-methionine</name>
        <dbReference type="ChEBI" id="CHEBI:59789"/>
    </ligand>
</feature>
<accession>A0AAV2IBR2</accession>
<dbReference type="PANTHER" id="PTHR23245:SF36">
    <property type="entry name" value="TRNA (GUANINE(37)-N1)-METHYLTRANSFERASE"/>
    <property type="match status" value="1"/>
</dbReference>
<comment type="function">
    <text evidence="9">Involved in mitochondrial tRNA methylation. Specifically methylates the N1 position of guanosine-37 in various tRNAs. Methylation is not dependent on the nature of the nucleoside 5' of the target nucleoside. This is the first step in the biosynthesis of wybutosine (yW), a modified base adjacent to the anticodon of tRNAs and required for accurate decoding.</text>
</comment>
<evidence type="ECO:0000256" key="3">
    <source>
        <dbReference type="ARBA" id="ARBA00022603"/>
    </source>
</evidence>
<evidence type="ECO:0000256" key="9">
    <source>
        <dbReference type="ARBA" id="ARBA00045951"/>
    </source>
</evidence>
<proteinExistence type="inferred from homology"/>
<comment type="similarity">
    <text evidence="11">Belongs to the TRM5 / TYW2 family.</text>
</comment>
<keyword evidence="4 11" id="KW-0808">Transferase</keyword>
<comment type="subunit">
    <text evidence="11">Monomer.</text>
</comment>
<comment type="function">
    <text evidence="11">Specifically methylates the N1 position of guanosine-37 in various cytoplasmic and mitochondrial tRNAs. Methylation is not dependent on the nature of the nucleoside 5' of the target nucleoside. This is the first step in the biosynthesis of wybutosine (yW), a modified base adjacent to the anticodon of tRNAs and required for accurate decoding.</text>
</comment>
<dbReference type="PANTHER" id="PTHR23245">
    <property type="entry name" value="TRNA METHYLTRANSFERASE"/>
    <property type="match status" value="1"/>
</dbReference>
<evidence type="ECO:0000259" key="12">
    <source>
        <dbReference type="PROSITE" id="PS51684"/>
    </source>
</evidence>
<keyword evidence="2 11" id="KW-0963">Cytoplasm</keyword>
<dbReference type="Gene3D" id="3.40.50.150">
    <property type="entry name" value="Vaccinia Virus protein VP39"/>
    <property type="match status" value="1"/>
</dbReference>
<dbReference type="FunFam" id="3.30.300.110:FF:000001">
    <property type="entry name" value="tRNA (guanine(37)-N1)-methyltransferase"/>
    <property type="match status" value="1"/>
</dbReference>
<comment type="subcellular location">
    <subcellularLocation>
        <location evidence="11">Mitochondrion matrix</location>
    </subcellularLocation>
    <subcellularLocation>
        <location evidence="11">Nucleus</location>
    </subcellularLocation>
    <subcellularLocation>
        <location evidence="11">Cytoplasm</location>
    </subcellularLocation>
    <text evidence="11">Predominantly in the mitochondria and in the nucleus.</text>
</comment>
<keyword evidence="14" id="KW-1185">Reference proteome</keyword>
<dbReference type="HAMAP" id="MF_03152">
    <property type="entry name" value="TRM5"/>
    <property type="match status" value="1"/>
</dbReference>
<reference evidence="13 14" key="1">
    <citation type="submission" date="2024-04" db="EMBL/GenBank/DDBJ databases">
        <authorList>
            <consortium name="Genoscope - CEA"/>
            <person name="William W."/>
        </authorList>
    </citation>
    <scope>NUCLEOTIDE SEQUENCE [LARGE SCALE GENOMIC DNA]</scope>
</reference>
<dbReference type="GO" id="GO:0002939">
    <property type="term" value="P:tRNA N1-guanine methylation"/>
    <property type="evidence" value="ECO:0007669"/>
    <property type="project" value="TreeGrafter"/>
</dbReference>
<dbReference type="InterPro" id="IPR025792">
    <property type="entry name" value="tRNA_Gua_MeTrfase_euk"/>
</dbReference>
<dbReference type="Pfam" id="PF25133">
    <property type="entry name" value="TYW2_N_2"/>
    <property type="match status" value="1"/>
</dbReference>
<dbReference type="InterPro" id="IPR056744">
    <property type="entry name" value="TRM5/TYW2-like_N"/>
</dbReference>
<protein>
    <recommendedName>
        <fullName evidence="11">tRNA (guanine(37)-N1)-methyltransferase</fullName>
        <ecNumber evidence="11">2.1.1.228</ecNumber>
    </recommendedName>
    <alternativeName>
        <fullName evidence="11">M1G-methyltransferase</fullName>
    </alternativeName>
    <alternativeName>
        <fullName evidence="11">tRNA [GM37] methyltransferase</fullName>
    </alternativeName>
    <alternativeName>
        <fullName evidence="11">tRNA methyltransferase 5 homolog</fullName>
    </alternativeName>
</protein>
<dbReference type="InterPro" id="IPR030382">
    <property type="entry name" value="MeTrfase_TRM5/TYW2"/>
</dbReference>
<evidence type="ECO:0000313" key="13">
    <source>
        <dbReference type="EMBL" id="CAL1544287.1"/>
    </source>
</evidence>
<evidence type="ECO:0000256" key="6">
    <source>
        <dbReference type="ARBA" id="ARBA00022694"/>
    </source>
</evidence>
<dbReference type="GO" id="GO:0070901">
    <property type="term" value="P:mitochondrial tRNA methylation"/>
    <property type="evidence" value="ECO:0007669"/>
    <property type="project" value="UniProtKB-ARBA"/>
</dbReference>
<keyword evidence="7 11" id="KW-0496">Mitochondrion</keyword>
<name>A0AAV2IBR2_LYMST</name>
<dbReference type="Proteomes" id="UP001497497">
    <property type="component" value="Unassembled WGS sequence"/>
</dbReference>
<evidence type="ECO:0000256" key="11">
    <source>
        <dbReference type="HAMAP-Rule" id="MF_03152"/>
    </source>
</evidence>
<keyword evidence="6 11" id="KW-0819">tRNA processing</keyword>
<dbReference type="AlphaFoldDB" id="A0AAV2IBR2"/>
<dbReference type="SUPFAM" id="SSF53335">
    <property type="entry name" value="S-adenosyl-L-methionine-dependent methyltransferases"/>
    <property type="match status" value="1"/>
</dbReference>
<keyword evidence="5 11" id="KW-0949">S-adenosyl-L-methionine</keyword>
<evidence type="ECO:0000256" key="7">
    <source>
        <dbReference type="ARBA" id="ARBA00023128"/>
    </source>
</evidence>
<dbReference type="InterPro" id="IPR056743">
    <property type="entry name" value="TRM5-TYW2-like_MTfase"/>
</dbReference>
<comment type="catalytic activity">
    <reaction evidence="10 11">
        <text>guanosine(37) in tRNA + S-adenosyl-L-methionine = N(1)-methylguanosine(37) in tRNA + S-adenosyl-L-homocysteine + H(+)</text>
        <dbReference type="Rhea" id="RHEA:36899"/>
        <dbReference type="Rhea" id="RHEA-COMP:10145"/>
        <dbReference type="Rhea" id="RHEA-COMP:10147"/>
        <dbReference type="ChEBI" id="CHEBI:15378"/>
        <dbReference type="ChEBI" id="CHEBI:57856"/>
        <dbReference type="ChEBI" id="CHEBI:59789"/>
        <dbReference type="ChEBI" id="CHEBI:73542"/>
        <dbReference type="ChEBI" id="CHEBI:74269"/>
        <dbReference type="EC" id="2.1.1.228"/>
    </reaction>
</comment>
<feature type="binding site" evidence="11">
    <location>
        <begin position="345"/>
        <end position="346"/>
    </location>
    <ligand>
        <name>S-adenosyl-L-methionine</name>
        <dbReference type="ChEBI" id="CHEBI:59789"/>
    </ligand>
</feature>
<dbReference type="CDD" id="cd02440">
    <property type="entry name" value="AdoMet_MTases"/>
    <property type="match status" value="1"/>
</dbReference>
<feature type="binding site" evidence="11">
    <location>
        <position position="399"/>
    </location>
    <ligand>
        <name>S-adenosyl-L-methionine</name>
        <dbReference type="ChEBI" id="CHEBI:59789"/>
    </ligand>
</feature>
<feature type="binding site" evidence="11">
    <location>
        <begin position="316"/>
        <end position="317"/>
    </location>
    <ligand>
        <name>S-adenosyl-L-methionine</name>
        <dbReference type="ChEBI" id="CHEBI:59789"/>
    </ligand>
</feature>
<evidence type="ECO:0000256" key="5">
    <source>
        <dbReference type="ARBA" id="ARBA00022691"/>
    </source>
</evidence>
<dbReference type="EC" id="2.1.1.228" evidence="11"/>
<dbReference type="PROSITE" id="PS51684">
    <property type="entry name" value="SAM_MT_TRM5_TYW2"/>
    <property type="match status" value="1"/>
</dbReference>
<dbReference type="EMBL" id="CAXITT010000612">
    <property type="protein sequence ID" value="CAL1544287.1"/>
    <property type="molecule type" value="Genomic_DNA"/>
</dbReference>
<evidence type="ECO:0000256" key="8">
    <source>
        <dbReference type="ARBA" id="ARBA00023242"/>
    </source>
</evidence>
<comment type="caution">
    <text evidence="13">The sequence shown here is derived from an EMBL/GenBank/DDBJ whole genome shotgun (WGS) entry which is preliminary data.</text>
</comment>
<organism evidence="13 14">
    <name type="scientific">Lymnaea stagnalis</name>
    <name type="common">Great pond snail</name>
    <name type="synonym">Helix stagnalis</name>
    <dbReference type="NCBI Taxonomy" id="6523"/>
    <lineage>
        <taxon>Eukaryota</taxon>
        <taxon>Metazoa</taxon>
        <taxon>Spiralia</taxon>
        <taxon>Lophotrochozoa</taxon>
        <taxon>Mollusca</taxon>
        <taxon>Gastropoda</taxon>
        <taxon>Heterobranchia</taxon>
        <taxon>Euthyneura</taxon>
        <taxon>Panpulmonata</taxon>
        <taxon>Hygrophila</taxon>
        <taxon>Lymnaeoidea</taxon>
        <taxon>Lymnaeidae</taxon>
        <taxon>Lymnaea</taxon>
    </lineage>
</organism>
<comment type="similarity">
    <text evidence="1">Belongs to the class I-like SAM-binding methyltransferase superfamily. TRM5/TYW2 family.</text>
</comment>
<dbReference type="InterPro" id="IPR029063">
    <property type="entry name" value="SAM-dependent_MTases_sf"/>
</dbReference>
<feature type="domain" description="SAM-dependent methyltransferase TRM5/TYW2-type" evidence="12">
    <location>
        <begin position="188"/>
        <end position="489"/>
    </location>
</feature>
<dbReference type="GO" id="GO:0005634">
    <property type="term" value="C:nucleus"/>
    <property type="evidence" value="ECO:0007669"/>
    <property type="project" value="UniProtKB-SubCell"/>
</dbReference>